<evidence type="ECO:0000313" key="1">
    <source>
        <dbReference type="EMBL" id="MCX5466862.1"/>
    </source>
</evidence>
<sequence length="118" mass="13185">MMTDIKRFHSGARASQVVVSGQHIETAGLVAKCTDKGIAEQTRCVLDQLEQLMVDVGANRNQITRIQIWLANMAYFEEMNKVYDAWVSEIDKPARACVGSQLASPEYLIEIQATGTFY</sequence>
<dbReference type="AlphaFoldDB" id="A0A9X3DT09"/>
<protein>
    <submittedName>
        <fullName evidence="1">RidA family protein</fullName>
    </submittedName>
</protein>
<dbReference type="InterPro" id="IPR006175">
    <property type="entry name" value="YjgF/YER057c/UK114"/>
</dbReference>
<reference evidence="1" key="1">
    <citation type="submission" date="2022-11" db="EMBL/GenBank/DDBJ databases">
        <title>Biodiversity and phylogenetic relationships of bacteria.</title>
        <authorList>
            <person name="Machado R.A.R."/>
            <person name="Bhat A."/>
            <person name="Loulou A."/>
            <person name="Kallel S."/>
        </authorList>
    </citation>
    <scope>NUCLEOTIDE SEQUENCE</scope>
    <source>
        <strain evidence="1">A-IN1</strain>
    </source>
</reference>
<dbReference type="InterPro" id="IPR035959">
    <property type="entry name" value="RutC-like_sf"/>
</dbReference>
<name>A0A9X3DT09_9GAMM</name>
<dbReference type="CDD" id="cd06150">
    <property type="entry name" value="YjgF_YER057c_UK114_like_2"/>
    <property type="match status" value="1"/>
</dbReference>
<dbReference type="EMBL" id="JAPKMY010000002">
    <property type="protein sequence ID" value="MCX5466862.1"/>
    <property type="molecule type" value="Genomic_DNA"/>
</dbReference>
<proteinExistence type="predicted"/>
<dbReference type="Gene3D" id="3.30.1330.40">
    <property type="entry name" value="RutC-like"/>
    <property type="match status" value="1"/>
</dbReference>
<dbReference type="InterPro" id="IPR035709">
    <property type="entry name" value="YoaB-like"/>
</dbReference>
<dbReference type="PANTHER" id="PTHR47328:SF1">
    <property type="entry name" value="RUTC FAMILY PROTEIN YOAB"/>
    <property type="match status" value="1"/>
</dbReference>
<comment type="caution">
    <text evidence="1">The sequence shown here is derived from an EMBL/GenBank/DDBJ whole genome shotgun (WGS) entry which is preliminary data.</text>
</comment>
<keyword evidence="2" id="KW-1185">Reference proteome</keyword>
<dbReference type="RefSeq" id="WP_266129318.1">
    <property type="nucleotide sequence ID" value="NZ_JAPKMY010000002.1"/>
</dbReference>
<dbReference type="Proteomes" id="UP001146019">
    <property type="component" value="Unassembled WGS sequence"/>
</dbReference>
<organism evidence="1 2">
    <name type="scientific">Acinetobacter nematophilus</name>
    <dbReference type="NCBI Taxonomy" id="2994642"/>
    <lineage>
        <taxon>Bacteria</taxon>
        <taxon>Pseudomonadati</taxon>
        <taxon>Pseudomonadota</taxon>
        <taxon>Gammaproteobacteria</taxon>
        <taxon>Moraxellales</taxon>
        <taxon>Moraxellaceae</taxon>
        <taxon>Acinetobacter</taxon>
    </lineage>
</organism>
<dbReference type="PANTHER" id="PTHR47328">
    <property type="match status" value="1"/>
</dbReference>
<dbReference type="SUPFAM" id="SSF55298">
    <property type="entry name" value="YjgF-like"/>
    <property type="match status" value="1"/>
</dbReference>
<gene>
    <name evidence="1" type="ORF">OSH00_03805</name>
</gene>
<accession>A0A9X3DT09</accession>
<dbReference type="Pfam" id="PF01042">
    <property type="entry name" value="Ribonuc_L-PSP"/>
    <property type="match status" value="1"/>
</dbReference>
<evidence type="ECO:0000313" key="2">
    <source>
        <dbReference type="Proteomes" id="UP001146019"/>
    </source>
</evidence>